<comment type="caution">
    <text evidence="1">The sequence shown here is derived from an EMBL/GenBank/DDBJ whole genome shotgun (WGS) entry which is preliminary data.</text>
</comment>
<organism evidence="1 2">
    <name type="scientific">Podospora bellae-mahoneyi</name>
    <dbReference type="NCBI Taxonomy" id="2093777"/>
    <lineage>
        <taxon>Eukaryota</taxon>
        <taxon>Fungi</taxon>
        <taxon>Dikarya</taxon>
        <taxon>Ascomycota</taxon>
        <taxon>Pezizomycotina</taxon>
        <taxon>Sordariomycetes</taxon>
        <taxon>Sordariomycetidae</taxon>
        <taxon>Sordariales</taxon>
        <taxon>Podosporaceae</taxon>
        <taxon>Podospora</taxon>
    </lineage>
</organism>
<keyword evidence="2" id="KW-1185">Reference proteome</keyword>
<dbReference type="RefSeq" id="XP_062736338.1">
    <property type="nucleotide sequence ID" value="XM_062871702.1"/>
</dbReference>
<dbReference type="EMBL" id="JAFFGZ010000001">
    <property type="protein sequence ID" value="KAK4647362.1"/>
    <property type="molecule type" value="Genomic_DNA"/>
</dbReference>
<evidence type="ECO:0000313" key="2">
    <source>
        <dbReference type="Proteomes" id="UP001322138"/>
    </source>
</evidence>
<evidence type="ECO:0000313" key="1">
    <source>
        <dbReference type="EMBL" id="KAK4647362.1"/>
    </source>
</evidence>
<dbReference type="GeneID" id="87890750"/>
<accession>A0ABR0FWZ8</accession>
<gene>
    <name evidence="1" type="ORF">QC761_0000160</name>
</gene>
<dbReference type="Proteomes" id="UP001322138">
    <property type="component" value="Unassembled WGS sequence"/>
</dbReference>
<proteinExistence type="predicted"/>
<protein>
    <submittedName>
        <fullName evidence="1">Uncharacterized protein</fullName>
    </submittedName>
</protein>
<name>A0ABR0FWZ8_9PEZI</name>
<sequence length="157" mass="17787">MCYAGYAKLALGEPDAADPLCASHLNHSNDYSEAEGEWTDDLYHKAIALADMALIYSSICVTQRDIDNTLDWFQAAMETYRIGYKGRTWKTIARRGIGVRSNALLAEHMGGMFNAVQVMRELRKTEGGWAHKHLREFRSEVERFYNVKGLDLVGPVR</sequence>
<reference evidence="1 2" key="1">
    <citation type="journal article" date="2023" name="bioRxiv">
        <title>High-quality genome assemblies of four members of thePodospora anserinaspecies complex.</title>
        <authorList>
            <person name="Ament-Velasquez S.L."/>
            <person name="Vogan A.A."/>
            <person name="Wallerman O."/>
            <person name="Hartmann F."/>
            <person name="Gautier V."/>
            <person name="Silar P."/>
            <person name="Giraud T."/>
            <person name="Johannesson H."/>
        </authorList>
    </citation>
    <scope>NUCLEOTIDE SEQUENCE [LARGE SCALE GENOMIC DNA]</scope>
    <source>
        <strain evidence="1 2">CBS 112042</strain>
    </source>
</reference>